<evidence type="ECO:0000313" key="2">
    <source>
        <dbReference type="Proteomes" id="UP000295807"/>
    </source>
</evidence>
<sequence length="272" mass="30258">MKTYSETVNEQDSTKLILEQLLYLLHKEQARETAAKDTSYLEGRSYLMGQDRQLLGTLARENDPDSVLNKYGPFGSPYSPTSIFNSHSPYGSQYGAYSLNNPYCNTPPWLFINGNPVGLVTVNNQLSDRIPTDTFLYLLKNDPESLVNESSLVNKSSEKPDVDIRSQYGGSFIVAEDGQFLGKLTSNTLDSESVLNKTGPYGNEYSPTSVFNKFGDYGNGFSSLSAFNPFSPTPPKIFVDGKLYGYLTENEGASGGKKIDPKQLKHWIRENF</sequence>
<comment type="caution">
    <text evidence="1">The sequence shown here is derived from an EMBL/GenBank/DDBJ whole genome shotgun (WGS) entry which is preliminary data.</text>
</comment>
<dbReference type="AlphaFoldDB" id="A0A4V2UTL8"/>
<protein>
    <submittedName>
        <fullName evidence="1">Uncharacterized protein</fullName>
    </submittedName>
</protein>
<accession>A0A4V2UTL8</accession>
<reference evidence="1 2" key="1">
    <citation type="submission" date="2019-03" db="EMBL/GenBank/DDBJ databases">
        <title>Genomic Encyclopedia of Type Strains, Phase IV (KMG-IV): sequencing the most valuable type-strain genomes for metagenomic binning, comparative biology and taxonomic classification.</title>
        <authorList>
            <person name="Goeker M."/>
        </authorList>
    </citation>
    <scope>NUCLEOTIDE SEQUENCE [LARGE SCALE GENOMIC DNA]</scope>
    <source>
        <strain evidence="1 2">DSM 21100</strain>
    </source>
</reference>
<keyword evidence="2" id="KW-1185">Reference proteome</keyword>
<organism evidence="1 2">
    <name type="scientific">Anseongella ginsenosidimutans</name>
    <dbReference type="NCBI Taxonomy" id="496056"/>
    <lineage>
        <taxon>Bacteria</taxon>
        <taxon>Pseudomonadati</taxon>
        <taxon>Bacteroidota</taxon>
        <taxon>Sphingobacteriia</taxon>
        <taxon>Sphingobacteriales</taxon>
        <taxon>Sphingobacteriaceae</taxon>
        <taxon>Anseongella</taxon>
    </lineage>
</organism>
<dbReference type="Proteomes" id="UP000295807">
    <property type="component" value="Unassembled WGS sequence"/>
</dbReference>
<gene>
    <name evidence="1" type="ORF">EDD80_1061</name>
</gene>
<dbReference type="EMBL" id="SMAD01000006">
    <property type="protein sequence ID" value="TCS86692.1"/>
    <property type="molecule type" value="Genomic_DNA"/>
</dbReference>
<proteinExistence type="predicted"/>
<evidence type="ECO:0000313" key="1">
    <source>
        <dbReference type="EMBL" id="TCS86692.1"/>
    </source>
</evidence>
<name>A0A4V2UTL8_9SPHI</name>